<evidence type="ECO:0000313" key="2">
    <source>
        <dbReference type="EMBL" id="MCB8879265.1"/>
    </source>
</evidence>
<feature type="transmembrane region" description="Helical" evidence="1">
    <location>
        <begin position="21"/>
        <end position="37"/>
    </location>
</feature>
<dbReference type="EMBL" id="JAESVA010000001">
    <property type="protein sequence ID" value="MCB8879265.1"/>
    <property type="molecule type" value="Genomic_DNA"/>
</dbReference>
<organism evidence="2 3">
    <name type="scientific">Acidisoma cellulosilyticum</name>
    <dbReference type="NCBI Taxonomy" id="2802395"/>
    <lineage>
        <taxon>Bacteria</taxon>
        <taxon>Pseudomonadati</taxon>
        <taxon>Pseudomonadota</taxon>
        <taxon>Alphaproteobacteria</taxon>
        <taxon>Acetobacterales</taxon>
        <taxon>Acidocellaceae</taxon>
        <taxon>Acidisoma</taxon>
    </lineage>
</organism>
<keyword evidence="1" id="KW-1133">Transmembrane helix</keyword>
<reference evidence="2 3" key="1">
    <citation type="journal article" date="2021" name="Microorganisms">
        <title>Acidisoma silvae sp. nov. and Acidisomacellulosilytica sp. nov., Two Acidophilic Bacteria Isolated from Decaying Wood, Hydrolyzing Cellulose and Producing Poly-3-hydroxybutyrate.</title>
        <authorList>
            <person name="Mieszkin S."/>
            <person name="Pouder E."/>
            <person name="Uroz S."/>
            <person name="Simon-Colin C."/>
            <person name="Alain K."/>
        </authorList>
    </citation>
    <scope>NUCLEOTIDE SEQUENCE [LARGE SCALE GENOMIC DNA]</scope>
    <source>
        <strain evidence="2 3">HW T5.17</strain>
    </source>
</reference>
<sequence length="104" mass="11333">MMTPPRDAAAVRSSRVVTEVGRVRMLNCLWLIGQVFLPWRSDPDGGPEEHSASRRGILAALVLLALLIFVSLHIITALRTTDALQDCVMQGRTNCSPAIRAPSP</sequence>
<accession>A0A963YYE6</accession>
<evidence type="ECO:0000256" key="1">
    <source>
        <dbReference type="SAM" id="Phobius"/>
    </source>
</evidence>
<feature type="transmembrane region" description="Helical" evidence="1">
    <location>
        <begin position="57"/>
        <end position="75"/>
    </location>
</feature>
<keyword evidence="1" id="KW-0812">Transmembrane</keyword>
<evidence type="ECO:0000313" key="3">
    <source>
        <dbReference type="Proteomes" id="UP000721844"/>
    </source>
</evidence>
<dbReference type="Proteomes" id="UP000721844">
    <property type="component" value="Unassembled WGS sequence"/>
</dbReference>
<protein>
    <submittedName>
        <fullName evidence="2">Uncharacterized protein</fullName>
    </submittedName>
</protein>
<dbReference type="AlphaFoldDB" id="A0A963YYE6"/>
<proteinExistence type="predicted"/>
<comment type="caution">
    <text evidence="2">The sequence shown here is derived from an EMBL/GenBank/DDBJ whole genome shotgun (WGS) entry which is preliminary data.</text>
</comment>
<name>A0A963YYE6_9PROT</name>
<dbReference type="RefSeq" id="WP_227305859.1">
    <property type="nucleotide sequence ID" value="NZ_JAESVA010000001.1"/>
</dbReference>
<gene>
    <name evidence="2" type="ORF">ACELLULO517_03385</name>
</gene>
<keyword evidence="3" id="KW-1185">Reference proteome</keyword>
<keyword evidence="1" id="KW-0472">Membrane</keyword>